<dbReference type="Pfam" id="PF10502">
    <property type="entry name" value="Peptidase_S26"/>
    <property type="match status" value="1"/>
</dbReference>
<comment type="caution">
    <text evidence="8">The sequence shown here is derived from an EMBL/GenBank/DDBJ whole genome shotgun (WGS) entry which is preliminary data.</text>
</comment>
<keyword evidence="6" id="KW-1133">Transmembrane helix</keyword>
<dbReference type="Gene3D" id="2.10.109.10">
    <property type="entry name" value="Umud Fragment, subunit A"/>
    <property type="match status" value="1"/>
</dbReference>
<dbReference type="PANTHER" id="PTHR43390:SF1">
    <property type="entry name" value="CHLOROPLAST PROCESSING PEPTIDASE"/>
    <property type="match status" value="1"/>
</dbReference>
<dbReference type="Proteomes" id="UP001298424">
    <property type="component" value="Unassembled WGS sequence"/>
</dbReference>
<proteinExistence type="inferred from homology"/>
<evidence type="ECO:0000256" key="5">
    <source>
        <dbReference type="ARBA" id="ARBA00022801"/>
    </source>
</evidence>
<comment type="catalytic activity">
    <reaction evidence="1 6">
        <text>Cleavage of hydrophobic, N-terminal signal or leader sequences from secreted and periplasmic proteins.</text>
        <dbReference type="EC" id="3.4.21.89"/>
    </reaction>
</comment>
<reference evidence="8 9" key="1">
    <citation type="submission" date="2022-02" db="EMBL/GenBank/DDBJ databases">
        <title>Genome sequence data of Kingella unionensis sp. nov. strain CICC 24913 (CCUG 75125).</title>
        <authorList>
            <person name="Xiao M."/>
        </authorList>
    </citation>
    <scope>NUCLEOTIDE SEQUENCE [LARGE SCALE GENOMIC DNA]</scope>
    <source>
        <strain evidence="8 9">CICC 24913</strain>
    </source>
</reference>
<protein>
    <recommendedName>
        <fullName evidence="4 6">Signal peptidase I</fullName>
        <ecNumber evidence="3 6">3.4.21.89</ecNumber>
    </recommendedName>
</protein>
<evidence type="ECO:0000256" key="2">
    <source>
        <dbReference type="ARBA" id="ARBA00009370"/>
    </source>
</evidence>
<feature type="transmembrane region" description="Helical" evidence="6">
    <location>
        <begin position="63"/>
        <end position="81"/>
    </location>
</feature>
<dbReference type="RefSeq" id="WP_238746027.1">
    <property type="nucleotide sequence ID" value="NZ_JAKOOW010000014.1"/>
</dbReference>
<feature type="domain" description="Peptidase S26" evidence="7">
    <location>
        <begin position="102"/>
        <end position="333"/>
    </location>
</feature>
<evidence type="ECO:0000313" key="9">
    <source>
        <dbReference type="Proteomes" id="UP001298424"/>
    </source>
</evidence>
<feature type="transmembrane region" description="Helical" evidence="6">
    <location>
        <begin position="6"/>
        <end position="25"/>
    </location>
</feature>
<sequence length="347" mass="38632">MELSKLVYLAVAALAAGIVMFFASSKERNEKGEWGNGLQWAYLLMMIGVFGILALWVEWSLTAVLLAFTVFTGAVWLWAKLVRGKGQPEKAALPDANHFRDYMGGFFPIILVVFLLRTFVAEPFNIPSSSMRPGLVKGDFVLVSKFSYGVRMPILNNVLIPTGKIEHGDVVVFNYPVEPKTNFIKRIVGLPGDTVEYKDKVLKVNGNIVETDTPDGSYAYPDDNDPQQQIDTQRYHADFAGRRFDVLKKEGEAAVKVDGVGYYQNLAAQNGIEGQVDEQNQNCVYEADDSGFTCTVPAGKYFAMGDNRDHSADSRYWGFIDDSLIVGKAFFIWLNFSEPSRIGTVIK</sequence>
<comment type="subcellular location">
    <subcellularLocation>
        <location evidence="6">Membrane</location>
        <topology evidence="6">Single-pass type II membrane protein</topology>
    </subcellularLocation>
</comment>
<gene>
    <name evidence="8" type="primary">lepB</name>
    <name evidence="8" type="ORF">MB824_03535</name>
</gene>
<keyword evidence="9" id="KW-1185">Reference proteome</keyword>
<dbReference type="CDD" id="cd06530">
    <property type="entry name" value="S26_SPase_I"/>
    <property type="match status" value="1"/>
</dbReference>
<evidence type="ECO:0000313" key="8">
    <source>
        <dbReference type="EMBL" id="MCG6503569.1"/>
    </source>
</evidence>
<evidence type="ECO:0000256" key="4">
    <source>
        <dbReference type="ARBA" id="ARBA00019232"/>
    </source>
</evidence>
<feature type="transmembrane region" description="Helical" evidence="6">
    <location>
        <begin position="102"/>
        <end position="120"/>
    </location>
</feature>
<dbReference type="EC" id="3.4.21.89" evidence="3 6"/>
<dbReference type="PANTHER" id="PTHR43390">
    <property type="entry name" value="SIGNAL PEPTIDASE I"/>
    <property type="match status" value="1"/>
</dbReference>
<dbReference type="GO" id="GO:0009003">
    <property type="term" value="F:signal peptidase activity"/>
    <property type="evidence" value="ECO:0007669"/>
    <property type="project" value="UniProtKB-EC"/>
</dbReference>
<evidence type="ECO:0000259" key="7">
    <source>
        <dbReference type="Pfam" id="PF10502"/>
    </source>
</evidence>
<dbReference type="InterPro" id="IPR019757">
    <property type="entry name" value="Pept_S26A_signal_pept_1_Lys-AS"/>
</dbReference>
<evidence type="ECO:0000256" key="1">
    <source>
        <dbReference type="ARBA" id="ARBA00000677"/>
    </source>
</evidence>
<keyword evidence="5 6" id="KW-0378">Hydrolase</keyword>
<organism evidence="8 9">
    <name type="scientific">Kingella pumchi</name>
    <dbReference type="NCBI Taxonomy" id="2779506"/>
    <lineage>
        <taxon>Bacteria</taxon>
        <taxon>Pseudomonadati</taxon>
        <taxon>Pseudomonadota</taxon>
        <taxon>Betaproteobacteria</taxon>
        <taxon>Neisseriales</taxon>
        <taxon>Neisseriaceae</taxon>
        <taxon>Kingella</taxon>
    </lineage>
</organism>
<feature type="transmembrane region" description="Helical" evidence="6">
    <location>
        <begin position="37"/>
        <end position="57"/>
    </location>
</feature>
<name>A0ABS9NL81_9NEIS</name>
<dbReference type="InterPro" id="IPR019533">
    <property type="entry name" value="Peptidase_S26"/>
</dbReference>
<dbReference type="PRINTS" id="PR00727">
    <property type="entry name" value="LEADERPTASE"/>
</dbReference>
<dbReference type="InterPro" id="IPR000223">
    <property type="entry name" value="Pept_S26A_signal_pept_1"/>
</dbReference>
<evidence type="ECO:0000256" key="6">
    <source>
        <dbReference type="RuleBase" id="RU362042"/>
    </source>
</evidence>
<accession>A0ABS9NL81</accession>
<dbReference type="EMBL" id="JAKOOW010000014">
    <property type="protein sequence ID" value="MCG6503569.1"/>
    <property type="molecule type" value="Genomic_DNA"/>
</dbReference>
<keyword evidence="6" id="KW-0645">Protease</keyword>
<comment type="similarity">
    <text evidence="2 6">Belongs to the peptidase S26 family.</text>
</comment>
<dbReference type="PROSITE" id="PS00760">
    <property type="entry name" value="SPASE_I_2"/>
    <property type="match status" value="1"/>
</dbReference>
<keyword evidence="6" id="KW-0472">Membrane</keyword>
<dbReference type="InterPro" id="IPR036286">
    <property type="entry name" value="LexA/Signal_pep-like_sf"/>
</dbReference>
<dbReference type="SUPFAM" id="SSF51306">
    <property type="entry name" value="LexA/Signal peptidase"/>
    <property type="match status" value="1"/>
</dbReference>
<keyword evidence="6" id="KW-0812">Transmembrane</keyword>
<evidence type="ECO:0000256" key="3">
    <source>
        <dbReference type="ARBA" id="ARBA00013208"/>
    </source>
</evidence>
<comment type="caution">
    <text evidence="6">Lacks conserved residue(s) required for the propagation of feature annotation.</text>
</comment>
<dbReference type="NCBIfam" id="TIGR02227">
    <property type="entry name" value="sigpep_I_bact"/>
    <property type="match status" value="1"/>
</dbReference>